<reference evidence="2" key="2">
    <citation type="submission" date="2017-12" db="EMBL/GenBank/DDBJ databases">
        <title>Genome sequence of the Bar-tailed Godwit (Limosa lapponica baueri).</title>
        <authorList>
            <person name="Lima N.C.B."/>
            <person name="Parody-Merino A.M."/>
            <person name="Battley P.F."/>
            <person name="Fidler A.E."/>
            <person name="Prosdocimi F."/>
        </authorList>
    </citation>
    <scope>NUCLEOTIDE SEQUENCE [LARGE SCALE GENOMIC DNA]</scope>
</reference>
<protein>
    <recommendedName>
        <fullName evidence="3">Reverse transcriptase domain-containing protein</fullName>
    </recommendedName>
</protein>
<organism evidence="1 2">
    <name type="scientific">Limosa lapponica baueri</name>
    <dbReference type="NCBI Taxonomy" id="1758121"/>
    <lineage>
        <taxon>Eukaryota</taxon>
        <taxon>Metazoa</taxon>
        <taxon>Chordata</taxon>
        <taxon>Craniata</taxon>
        <taxon>Vertebrata</taxon>
        <taxon>Euteleostomi</taxon>
        <taxon>Archelosauria</taxon>
        <taxon>Archosauria</taxon>
        <taxon>Dinosauria</taxon>
        <taxon>Saurischia</taxon>
        <taxon>Theropoda</taxon>
        <taxon>Coelurosauria</taxon>
        <taxon>Aves</taxon>
        <taxon>Neognathae</taxon>
        <taxon>Neoaves</taxon>
        <taxon>Charadriiformes</taxon>
        <taxon>Scolopacidae</taxon>
        <taxon>Limosa</taxon>
    </lineage>
</organism>
<evidence type="ECO:0000313" key="1">
    <source>
        <dbReference type="EMBL" id="PKU45219.1"/>
    </source>
</evidence>
<evidence type="ECO:0008006" key="3">
    <source>
        <dbReference type="Google" id="ProtNLM"/>
    </source>
</evidence>
<accession>A0A2I0UGQ9</accession>
<reference evidence="2" key="1">
    <citation type="submission" date="2017-11" db="EMBL/GenBank/DDBJ databases">
        <authorList>
            <person name="Lima N.C."/>
            <person name="Parody-Merino A.M."/>
            <person name="Battley P.F."/>
            <person name="Fidler A.E."/>
            <person name="Prosdocimi F."/>
        </authorList>
    </citation>
    <scope>NUCLEOTIDE SEQUENCE [LARGE SCALE GENOMIC DNA]</scope>
</reference>
<sequence>MEEGGLLQNSQYYLSPCKDYGEVLTGAIFRKKVVTGNNQHRFTKDKLCLANPIALYNRMTDFVDKWRAAHAICLNFSSAFDMVSHNTPRDKLGIHGPWGNFKMSERLA</sequence>
<proteinExistence type="predicted"/>
<gene>
    <name evidence="1" type="ORF">llap_4480</name>
</gene>
<dbReference type="EMBL" id="KZ505773">
    <property type="protein sequence ID" value="PKU45219.1"/>
    <property type="molecule type" value="Genomic_DNA"/>
</dbReference>
<dbReference type="AlphaFoldDB" id="A0A2I0UGQ9"/>
<evidence type="ECO:0000313" key="2">
    <source>
        <dbReference type="Proteomes" id="UP000233556"/>
    </source>
</evidence>
<dbReference type="Proteomes" id="UP000233556">
    <property type="component" value="Unassembled WGS sequence"/>
</dbReference>
<keyword evidence="2" id="KW-1185">Reference proteome</keyword>
<name>A0A2I0UGQ9_LIMLA</name>
<dbReference type="OrthoDB" id="416454at2759"/>